<dbReference type="EMBL" id="KN833202">
    <property type="protein sequence ID" value="KIM71832.1"/>
    <property type="molecule type" value="Genomic_DNA"/>
</dbReference>
<gene>
    <name evidence="2" type="ORF">PILCRDRAFT_16678</name>
</gene>
<reference evidence="3" key="2">
    <citation type="submission" date="2015-01" db="EMBL/GenBank/DDBJ databases">
        <title>Evolutionary Origins and Diversification of the Mycorrhizal Mutualists.</title>
        <authorList>
            <consortium name="DOE Joint Genome Institute"/>
            <consortium name="Mycorrhizal Genomics Consortium"/>
            <person name="Kohler A."/>
            <person name="Kuo A."/>
            <person name="Nagy L.G."/>
            <person name="Floudas D."/>
            <person name="Copeland A."/>
            <person name="Barry K.W."/>
            <person name="Cichocki N."/>
            <person name="Veneault-Fourrey C."/>
            <person name="LaButti K."/>
            <person name="Lindquist E.A."/>
            <person name="Lipzen A."/>
            <person name="Lundell T."/>
            <person name="Morin E."/>
            <person name="Murat C."/>
            <person name="Riley R."/>
            <person name="Ohm R."/>
            <person name="Sun H."/>
            <person name="Tunlid A."/>
            <person name="Henrissat B."/>
            <person name="Grigoriev I.V."/>
            <person name="Hibbett D.S."/>
            <person name="Martin F."/>
        </authorList>
    </citation>
    <scope>NUCLEOTIDE SEQUENCE [LARGE SCALE GENOMIC DNA]</scope>
    <source>
        <strain evidence="3">F 1598</strain>
    </source>
</reference>
<name>A0A0C3B3G8_PILCF</name>
<dbReference type="Proteomes" id="UP000054166">
    <property type="component" value="Unassembled WGS sequence"/>
</dbReference>
<proteinExistence type="predicted"/>
<sequence length="59" mass="7095">MTEGLPEKFTANFVNDIIEDWEQEKAEARREMRVNVWRPEQEVKRQTSTCTSQTRDKNH</sequence>
<dbReference type="AlphaFoldDB" id="A0A0C3B3G8"/>
<feature type="region of interest" description="Disordered" evidence="1">
    <location>
        <begin position="40"/>
        <end position="59"/>
    </location>
</feature>
<organism evidence="2 3">
    <name type="scientific">Piloderma croceum (strain F 1598)</name>
    <dbReference type="NCBI Taxonomy" id="765440"/>
    <lineage>
        <taxon>Eukaryota</taxon>
        <taxon>Fungi</taxon>
        <taxon>Dikarya</taxon>
        <taxon>Basidiomycota</taxon>
        <taxon>Agaricomycotina</taxon>
        <taxon>Agaricomycetes</taxon>
        <taxon>Agaricomycetidae</taxon>
        <taxon>Atheliales</taxon>
        <taxon>Atheliaceae</taxon>
        <taxon>Piloderma</taxon>
    </lineage>
</organism>
<accession>A0A0C3B3G8</accession>
<dbReference type="InParanoid" id="A0A0C3B3G8"/>
<evidence type="ECO:0000313" key="2">
    <source>
        <dbReference type="EMBL" id="KIM71832.1"/>
    </source>
</evidence>
<evidence type="ECO:0000256" key="1">
    <source>
        <dbReference type="SAM" id="MobiDB-lite"/>
    </source>
</evidence>
<dbReference type="HOGENOM" id="CLU_2961680_0_0_1"/>
<keyword evidence="3" id="KW-1185">Reference proteome</keyword>
<reference evidence="2 3" key="1">
    <citation type="submission" date="2014-04" db="EMBL/GenBank/DDBJ databases">
        <authorList>
            <consortium name="DOE Joint Genome Institute"/>
            <person name="Kuo A."/>
            <person name="Tarkka M."/>
            <person name="Buscot F."/>
            <person name="Kohler A."/>
            <person name="Nagy L.G."/>
            <person name="Floudas D."/>
            <person name="Copeland A."/>
            <person name="Barry K.W."/>
            <person name="Cichocki N."/>
            <person name="Veneault-Fourrey C."/>
            <person name="LaButti K."/>
            <person name="Lindquist E.A."/>
            <person name="Lipzen A."/>
            <person name="Lundell T."/>
            <person name="Morin E."/>
            <person name="Murat C."/>
            <person name="Sun H."/>
            <person name="Tunlid A."/>
            <person name="Henrissat B."/>
            <person name="Grigoriev I.V."/>
            <person name="Hibbett D.S."/>
            <person name="Martin F."/>
            <person name="Nordberg H.P."/>
            <person name="Cantor M.N."/>
            <person name="Hua S.X."/>
        </authorList>
    </citation>
    <scope>NUCLEOTIDE SEQUENCE [LARGE SCALE GENOMIC DNA]</scope>
    <source>
        <strain evidence="2 3">F 1598</strain>
    </source>
</reference>
<protein>
    <submittedName>
        <fullName evidence="2">Uncharacterized protein</fullName>
    </submittedName>
</protein>
<evidence type="ECO:0000313" key="3">
    <source>
        <dbReference type="Proteomes" id="UP000054166"/>
    </source>
</evidence>